<reference evidence="6" key="1">
    <citation type="submission" date="2016-10" db="EMBL/GenBank/DDBJ databases">
        <authorList>
            <person name="Varghese N."/>
            <person name="Submissions S."/>
        </authorList>
    </citation>
    <scope>NUCLEOTIDE SEQUENCE [LARGE SCALE GENOMIC DNA]</scope>
    <source>
        <strain evidence="6">DSM 15310</strain>
    </source>
</reference>
<proteinExistence type="inferred from homology"/>
<keyword evidence="3" id="KW-0238">DNA-binding</keyword>
<evidence type="ECO:0000313" key="5">
    <source>
        <dbReference type="EMBL" id="SET88850.1"/>
    </source>
</evidence>
<accession>A0A1I0HX63</accession>
<dbReference type="InterPro" id="IPR036390">
    <property type="entry name" value="WH_DNA-bd_sf"/>
</dbReference>
<dbReference type="Pfam" id="PF03965">
    <property type="entry name" value="Penicillinase_R"/>
    <property type="match status" value="1"/>
</dbReference>
<keyword evidence="6" id="KW-1185">Reference proteome</keyword>
<dbReference type="RefSeq" id="WP_092772996.1">
    <property type="nucleotide sequence ID" value="NZ_FOHS01000004.1"/>
</dbReference>
<dbReference type="AlphaFoldDB" id="A0A1I0HX63"/>
<protein>
    <submittedName>
        <fullName evidence="5">Predicted transcriptional regulator</fullName>
    </submittedName>
</protein>
<sequence>MERLTQPEEDAMRVFWELQGGFIKDVLEQLPEPRPPYTTLASTVRNLERKGYLSAEKLGNTFRFTPAIGAADYRQRFLGTFVGDYFRDSYKELVSFFAQEQKISAEELKEIVRMIENGPDQPSKPKKP</sequence>
<evidence type="ECO:0000256" key="3">
    <source>
        <dbReference type="ARBA" id="ARBA00023125"/>
    </source>
</evidence>
<keyword evidence="4" id="KW-0804">Transcription</keyword>
<evidence type="ECO:0000313" key="6">
    <source>
        <dbReference type="Proteomes" id="UP000198697"/>
    </source>
</evidence>
<dbReference type="Gene3D" id="1.10.10.10">
    <property type="entry name" value="Winged helix-like DNA-binding domain superfamily/Winged helix DNA-binding domain"/>
    <property type="match status" value="1"/>
</dbReference>
<dbReference type="EMBL" id="FOHS01000004">
    <property type="protein sequence ID" value="SET88850.1"/>
    <property type="molecule type" value="Genomic_DNA"/>
</dbReference>
<keyword evidence="2" id="KW-0805">Transcription regulation</keyword>
<evidence type="ECO:0000256" key="4">
    <source>
        <dbReference type="ARBA" id="ARBA00023163"/>
    </source>
</evidence>
<dbReference type="SUPFAM" id="SSF46785">
    <property type="entry name" value="Winged helix' DNA-binding domain"/>
    <property type="match status" value="1"/>
</dbReference>
<comment type="similarity">
    <text evidence="1">Belongs to the BlaI transcriptional regulatory family.</text>
</comment>
<dbReference type="OrthoDB" id="1098508at2"/>
<dbReference type="STRING" id="82805.SAMN04487998_3015"/>
<name>A0A1I0HX63_9BACT</name>
<gene>
    <name evidence="5" type="ORF">SAMN04487998_3015</name>
</gene>
<dbReference type="InterPro" id="IPR005650">
    <property type="entry name" value="BlaI_family"/>
</dbReference>
<dbReference type="GO" id="GO:0003677">
    <property type="term" value="F:DNA binding"/>
    <property type="evidence" value="ECO:0007669"/>
    <property type="project" value="UniProtKB-KW"/>
</dbReference>
<evidence type="ECO:0000256" key="1">
    <source>
        <dbReference type="ARBA" id="ARBA00011046"/>
    </source>
</evidence>
<dbReference type="GO" id="GO:0045892">
    <property type="term" value="P:negative regulation of DNA-templated transcription"/>
    <property type="evidence" value="ECO:0007669"/>
    <property type="project" value="InterPro"/>
</dbReference>
<evidence type="ECO:0000256" key="2">
    <source>
        <dbReference type="ARBA" id="ARBA00023015"/>
    </source>
</evidence>
<organism evidence="5 6">
    <name type="scientific">Hymenobacter actinosclerus</name>
    <dbReference type="NCBI Taxonomy" id="82805"/>
    <lineage>
        <taxon>Bacteria</taxon>
        <taxon>Pseudomonadati</taxon>
        <taxon>Bacteroidota</taxon>
        <taxon>Cytophagia</taxon>
        <taxon>Cytophagales</taxon>
        <taxon>Hymenobacteraceae</taxon>
        <taxon>Hymenobacter</taxon>
    </lineage>
</organism>
<dbReference type="Gene3D" id="1.10.4040.10">
    <property type="entry name" value="Penicillinase repressor domain"/>
    <property type="match status" value="1"/>
</dbReference>
<dbReference type="InterPro" id="IPR036388">
    <property type="entry name" value="WH-like_DNA-bd_sf"/>
</dbReference>
<dbReference type="Proteomes" id="UP000198697">
    <property type="component" value="Unassembled WGS sequence"/>
</dbReference>